<evidence type="ECO:0000256" key="6">
    <source>
        <dbReference type="SAM" id="SignalP"/>
    </source>
</evidence>
<evidence type="ECO:0000256" key="3">
    <source>
        <dbReference type="ARBA" id="ARBA00022801"/>
    </source>
</evidence>
<feature type="chain" id="PRO_5003120202" evidence="6">
    <location>
        <begin position="20"/>
        <end position="337"/>
    </location>
</feature>
<sequence>MLPLVAIGLPFAAAATVQAAFAGAPAVRQSATYTNPIIDGNHADPWITYFNDSYYFITSEGTENVSIYKSNTLDDFHNSEAVVVWTFGNPDLGDVWAPELHRIDDQWYIYCALPDGPDDADRRMHVLKGSDPNDPLQPFEEIGKIGTPDENYAIDGTVLQNYNGKNYFIWSGKESPETGTVQYIYIAEMDSPSSVIGERVTIHSPYNLDGSKKEWQWASNGYGVNEGPEVLQRGDNTYVVFSTCGSWDPCYNLAIMGLNGTDLDPLNPDSWWANDEAPVMQSSDAGDNFIVYHGWGANDSAGWGSRTARAERFTFAEDNSPIFPVPVGTGVELPAAA</sequence>
<evidence type="ECO:0000256" key="5">
    <source>
        <dbReference type="RuleBase" id="RU361187"/>
    </source>
</evidence>
<dbReference type="Gene3D" id="2.115.10.20">
    <property type="entry name" value="Glycosyl hydrolase domain, family 43"/>
    <property type="match status" value="1"/>
</dbReference>
<comment type="similarity">
    <text evidence="1 5">Belongs to the glycosyl hydrolase 43 family.</text>
</comment>
<dbReference type="HOGENOM" id="CLU_009397_2_2_1"/>
<proteinExistence type="inferred from homology"/>
<evidence type="ECO:0000256" key="2">
    <source>
        <dbReference type="ARBA" id="ARBA00022729"/>
    </source>
</evidence>
<dbReference type="STRING" id="578458.D8PNG6"/>
<gene>
    <name evidence="7" type="ORF">SCHCODRAFT_230382</name>
</gene>
<dbReference type="GO" id="GO:0004553">
    <property type="term" value="F:hydrolase activity, hydrolyzing O-glycosyl compounds"/>
    <property type="evidence" value="ECO:0007669"/>
    <property type="project" value="InterPro"/>
</dbReference>
<dbReference type="InterPro" id="IPR006710">
    <property type="entry name" value="Glyco_hydro_43"/>
</dbReference>
<organism evidence="8">
    <name type="scientific">Schizophyllum commune (strain H4-8 / FGSC 9210)</name>
    <name type="common">Split gill fungus</name>
    <dbReference type="NCBI Taxonomy" id="578458"/>
    <lineage>
        <taxon>Eukaryota</taxon>
        <taxon>Fungi</taxon>
        <taxon>Dikarya</taxon>
        <taxon>Basidiomycota</taxon>
        <taxon>Agaricomycotina</taxon>
        <taxon>Agaricomycetes</taxon>
        <taxon>Agaricomycetidae</taxon>
        <taxon>Agaricales</taxon>
        <taxon>Schizophyllaceae</taxon>
        <taxon>Schizophyllum</taxon>
    </lineage>
</organism>
<keyword evidence="4 5" id="KW-0326">Glycosidase</keyword>
<dbReference type="SUPFAM" id="SSF75005">
    <property type="entry name" value="Arabinanase/levansucrase/invertase"/>
    <property type="match status" value="1"/>
</dbReference>
<dbReference type="GO" id="GO:0005975">
    <property type="term" value="P:carbohydrate metabolic process"/>
    <property type="evidence" value="ECO:0007669"/>
    <property type="project" value="InterPro"/>
</dbReference>
<dbReference type="AlphaFoldDB" id="D8PNG6"/>
<protein>
    <submittedName>
        <fullName evidence="7">Glycoside hydrolase family 43 protein</fullName>
    </submittedName>
</protein>
<dbReference type="EMBL" id="GL377302">
    <property type="protein sequence ID" value="EFJ02896.1"/>
    <property type="molecule type" value="Genomic_DNA"/>
</dbReference>
<dbReference type="VEuPathDB" id="FungiDB:SCHCODRAFT_02621127"/>
<keyword evidence="8" id="KW-1185">Reference proteome</keyword>
<evidence type="ECO:0000313" key="7">
    <source>
        <dbReference type="EMBL" id="EFJ02896.1"/>
    </source>
</evidence>
<dbReference type="PANTHER" id="PTHR43817">
    <property type="entry name" value="GLYCOSYL HYDROLASE"/>
    <property type="match status" value="1"/>
</dbReference>
<dbReference type="InterPro" id="IPR023296">
    <property type="entry name" value="Glyco_hydro_beta-prop_sf"/>
</dbReference>
<keyword evidence="3 5" id="KW-0378">Hydrolase</keyword>
<evidence type="ECO:0000256" key="4">
    <source>
        <dbReference type="ARBA" id="ARBA00023295"/>
    </source>
</evidence>
<dbReference type="Proteomes" id="UP000007431">
    <property type="component" value="Unassembled WGS sequence"/>
</dbReference>
<name>D8PNG6_SCHCM</name>
<evidence type="ECO:0000256" key="1">
    <source>
        <dbReference type="ARBA" id="ARBA00009865"/>
    </source>
</evidence>
<reference evidence="7 8" key="1">
    <citation type="journal article" date="2010" name="Nat. Biotechnol.">
        <title>Genome sequence of the model mushroom Schizophyllum commune.</title>
        <authorList>
            <person name="Ohm R.A."/>
            <person name="de Jong J.F."/>
            <person name="Lugones L.G."/>
            <person name="Aerts A."/>
            <person name="Kothe E."/>
            <person name="Stajich J.E."/>
            <person name="de Vries R.P."/>
            <person name="Record E."/>
            <person name="Levasseur A."/>
            <person name="Baker S.E."/>
            <person name="Bartholomew K.A."/>
            <person name="Coutinho P.M."/>
            <person name="Erdmann S."/>
            <person name="Fowler T.J."/>
            <person name="Gathman A.C."/>
            <person name="Lombard V."/>
            <person name="Henrissat B."/>
            <person name="Knabe N."/>
            <person name="Kuees U."/>
            <person name="Lilly W.W."/>
            <person name="Lindquist E."/>
            <person name="Lucas S."/>
            <person name="Magnuson J.K."/>
            <person name="Piumi F."/>
            <person name="Raudaskoski M."/>
            <person name="Salamov A."/>
            <person name="Schmutz J."/>
            <person name="Schwarze F.W.M.R."/>
            <person name="vanKuyk P.A."/>
            <person name="Horton J.S."/>
            <person name="Grigoriev I.V."/>
            <person name="Woesten H.A.B."/>
        </authorList>
    </citation>
    <scope>NUCLEOTIDE SEQUENCE [LARGE SCALE GENOMIC DNA]</scope>
    <source>
        <strain evidence="8">H4-8 / FGSC 9210</strain>
    </source>
</reference>
<evidence type="ECO:0000313" key="8">
    <source>
        <dbReference type="Proteomes" id="UP000007431"/>
    </source>
</evidence>
<dbReference type="OMA" id="APEVYYI"/>
<dbReference type="CDD" id="cd18820">
    <property type="entry name" value="GH43_LbAraf43-like"/>
    <property type="match status" value="1"/>
</dbReference>
<dbReference type="Pfam" id="PF04616">
    <property type="entry name" value="Glyco_hydro_43"/>
    <property type="match status" value="1"/>
</dbReference>
<dbReference type="InParanoid" id="D8PNG6"/>
<keyword evidence="2 6" id="KW-0732">Signal</keyword>
<dbReference type="eggNOG" id="ENOG502SP7I">
    <property type="taxonomic scope" value="Eukaryota"/>
</dbReference>
<accession>D8PNG6</accession>
<feature type="signal peptide" evidence="6">
    <location>
        <begin position="1"/>
        <end position="19"/>
    </location>
</feature>
<dbReference type="PANTHER" id="PTHR43817:SF1">
    <property type="entry name" value="HYDROLASE, FAMILY 43, PUTATIVE (AFU_ORTHOLOGUE AFUA_3G01660)-RELATED"/>
    <property type="match status" value="1"/>
</dbReference>